<reference evidence="2 3" key="1">
    <citation type="submission" date="2011-08" db="EMBL/GenBank/DDBJ databases">
        <title>The Genome Sequence of Plasmodium vivax Brazil I.</title>
        <authorList>
            <consortium name="The Broad Institute Genome Sequencing Platform"/>
            <consortium name="The Broad Institute Genome Sequencing Center for Infectious Disease"/>
            <person name="Neafsey D."/>
            <person name="Carlton J."/>
            <person name="Barnwell J."/>
            <person name="Collins W."/>
            <person name="Escalante A."/>
            <person name="Mullikin J."/>
            <person name="Saul A."/>
            <person name="Guigo R."/>
            <person name="Camara F."/>
            <person name="Young S.K."/>
            <person name="Zeng Q."/>
            <person name="Gargeya S."/>
            <person name="Fitzgerald M."/>
            <person name="Haas B."/>
            <person name="Abouelleil A."/>
            <person name="Alvarado L."/>
            <person name="Arachchi H.M."/>
            <person name="Berlin A."/>
            <person name="Brown A."/>
            <person name="Chapman S.B."/>
            <person name="Chen Z."/>
            <person name="Dunbar C."/>
            <person name="Freedman E."/>
            <person name="Gearin G."/>
            <person name="Gellesch M."/>
            <person name="Goldberg J."/>
            <person name="Griggs A."/>
            <person name="Gujja S."/>
            <person name="Heiman D."/>
            <person name="Howarth C."/>
            <person name="Larson L."/>
            <person name="Lui A."/>
            <person name="MacDonald P.J.P."/>
            <person name="Montmayeur A."/>
            <person name="Murphy C."/>
            <person name="Neiman D."/>
            <person name="Pearson M."/>
            <person name="Priest M."/>
            <person name="Roberts A."/>
            <person name="Saif S."/>
            <person name="Shea T."/>
            <person name="Shenoy N."/>
            <person name="Sisk P."/>
            <person name="Stolte C."/>
            <person name="Sykes S."/>
            <person name="Wortman J."/>
            <person name="Nusbaum C."/>
            <person name="Birren B."/>
        </authorList>
    </citation>
    <scope>NUCLEOTIDE SEQUENCE [LARGE SCALE GENOMIC DNA]</scope>
    <source>
        <strain evidence="2 3">Brazil I</strain>
    </source>
</reference>
<feature type="transmembrane region" description="Helical" evidence="1">
    <location>
        <begin position="558"/>
        <end position="576"/>
    </location>
</feature>
<feature type="transmembrane region" description="Helical" evidence="1">
    <location>
        <begin position="521"/>
        <end position="546"/>
    </location>
</feature>
<proteinExistence type="predicted"/>
<accession>A0A0J9SPK5</accession>
<dbReference type="Proteomes" id="UP000053327">
    <property type="component" value="Unassembled WGS sequence"/>
</dbReference>
<organism evidence="2 3">
    <name type="scientific">Plasmodium vivax (strain Brazil I)</name>
    <dbReference type="NCBI Taxonomy" id="1033975"/>
    <lineage>
        <taxon>Eukaryota</taxon>
        <taxon>Sar</taxon>
        <taxon>Alveolata</taxon>
        <taxon>Apicomplexa</taxon>
        <taxon>Aconoidasida</taxon>
        <taxon>Haemosporida</taxon>
        <taxon>Plasmodiidae</taxon>
        <taxon>Plasmodium</taxon>
        <taxon>Plasmodium (Plasmodium)</taxon>
    </lineage>
</organism>
<dbReference type="OrthoDB" id="387457at2759"/>
<evidence type="ECO:0000256" key="1">
    <source>
        <dbReference type="SAM" id="Phobius"/>
    </source>
</evidence>
<sequence length="577" mass="68736">MTMDAKEKKKKRQFSVYIYIKSVHVIRKIKTPYKHIVRCSTYTESYNYCQGYREKIKVFLFFVGELNRNKEPTNYDRSLNMEMNLNIDLGIRTNRILNGMSDTEYRRKQTLIRPGLRDILYDDDFYYVDNDNSRMDSSSETLNTYKSYGNSERKRGSSNSLYYDNFYDDHYNENCEEDEVESDYAYYAKRHRKRRNIDKKYNDEDEFDVTESYSYKKKNLDESEDEDNNSYNRFIGNEQNLDTNICFKTYLYSLHLTPFGVSFGKDSSIYTSLNKRNRRILIADGDLRRDQKYANLQKRIKKLLDEDDNTFGERLNKLAHDDHFRKQFNELLQDDLFQKRCNKLMQDKHFQKRFSKLNNINNFEKQSFIPLNADHNNHDNSDPFKFCNSLEEFFDELKCKNDNKAKIMDELKRHEENKTKPKNEMKRTNNLKRKPADEVEDYMPFKLEKDENLERSLERYAYKGSVKPRKRSTLPTFLKKADKMFEPEMNRFFKKKAAGRYAYKGRGIMGKLFSFINKHRVFIPILCLFAAILIVPPIIISGVVVFQTATLSALTLPAMFPLFLPLMGACIAWTLCD</sequence>
<evidence type="ECO:0000313" key="2">
    <source>
        <dbReference type="EMBL" id="KMZ84804.1"/>
    </source>
</evidence>
<name>A0A0J9SPK5_PLAV1</name>
<evidence type="ECO:0000313" key="3">
    <source>
        <dbReference type="Proteomes" id="UP000053327"/>
    </source>
</evidence>
<protein>
    <submittedName>
        <fullName evidence="2">Pv-fam-d protein</fullName>
    </submittedName>
</protein>
<dbReference type="EMBL" id="KQ234851">
    <property type="protein sequence ID" value="KMZ84804.1"/>
    <property type="molecule type" value="Genomic_DNA"/>
</dbReference>
<keyword evidence="1" id="KW-0472">Membrane</keyword>
<keyword evidence="1" id="KW-0812">Transmembrane</keyword>
<gene>
    <name evidence="2" type="ORF">PVBG_04221</name>
</gene>
<dbReference type="AlphaFoldDB" id="A0A0J9SPK5"/>
<keyword evidence="1" id="KW-1133">Transmembrane helix</keyword>